<keyword evidence="4" id="KW-0804">Transcription</keyword>
<dbReference type="STRING" id="717606.PaecuDRAFT_3694"/>
<dbReference type="InterPro" id="IPR007627">
    <property type="entry name" value="RNA_pol_sigma70_r2"/>
</dbReference>
<protein>
    <submittedName>
        <fullName evidence="7">RNA polymerase, sigma-24 subunit, ECF subfamily</fullName>
    </submittedName>
</protein>
<dbReference type="AlphaFoldDB" id="E0IDJ0"/>
<feature type="domain" description="RNA polymerase sigma factor 70 region 4 type 2" evidence="6">
    <location>
        <begin position="107"/>
        <end position="153"/>
    </location>
</feature>
<evidence type="ECO:0000259" key="6">
    <source>
        <dbReference type="Pfam" id="PF08281"/>
    </source>
</evidence>
<dbReference type="CDD" id="cd06171">
    <property type="entry name" value="Sigma70_r4"/>
    <property type="match status" value="1"/>
</dbReference>
<dbReference type="InterPro" id="IPR013249">
    <property type="entry name" value="RNA_pol_sigma70_r4_t2"/>
</dbReference>
<dbReference type="Pfam" id="PF04542">
    <property type="entry name" value="Sigma70_r2"/>
    <property type="match status" value="1"/>
</dbReference>
<dbReference type="InterPro" id="IPR036388">
    <property type="entry name" value="WH-like_DNA-bd_sf"/>
</dbReference>
<dbReference type="Proteomes" id="UP000005387">
    <property type="component" value="Unassembled WGS sequence"/>
</dbReference>
<dbReference type="InterPro" id="IPR013325">
    <property type="entry name" value="RNA_pol_sigma_r2"/>
</dbReference>
<dbReference type="GO" id="GO:0003677">
    <property type="term" value="F:DNA binding"/>
    <property type="evidence" value="ECO:0007669"/>
    <property type="project" value="InterPro"/>
</dbReference>
<dbReference type="OrthoDB" id="9794508at2"/>
<dbReference type="GO" id="GO:0006352">
    <property type="term" value="P:DNA-templated transcription initiation"/>
    <property type="evidence" value="ECO:0007669"/>
    <property type="project" value="InterPro"/>
</dbReference>
<keyword evidence="2" id="KW-0805">Transcription regulation</keyword>
<dbReference type="eggNOG" id="COG1595">
    <property type="taxonomic scope" value="Bacteria"/>
</dbReference>
<accession>E0IDJ0</accession>
<dbReference type="Pfam" id="PF08281">
    <property type="entry name" value="Sigma70_r4_2"/>
    <property type="match status" value="1"/>
</dbReference>
<dbReference type="InterPro" id="IPR014284">
    <property type="entry name" value="RNA_pol_sigma-70_dom"/>
</dbReference>
<dbReference type="NCBIfam" id="TIGR02937">
    <property type="entry name" value="sigma70-ECF"/>
    <property type="match status" value="1"/>
</dbReference>
<name>E0IDJ0_9BACL</name>
<evidence type="ECO:0000256" key="3">
    <source>
        <dbReference type="ARBA" id="ARBA00023082"/>
    </source>
</evidence>
<dbReference type="PANTHER" id="PTHR43133:SF60">
    <property type="entry name" value="RNA POLYMERASE SIGMA FACTOR SIGV"/>
    <property type="match status" value="1"/>
</dbReference>
<feature type="domain" description="RNA polymerase sigma-70 region 2" evidence="5">
    <location>
        <begin position="15"/>
        <end position="81"/>
    </location>
</feature>
<evidence type="ECO:0000313" key="7">
    <source>
        <dbReference type="EMBL" id="EFM09645.1"/>
    </source>
</evidence>
<reference evidence="7 8" key="1">
    <citation type="submission" date="2010-07" db="EMBL/GenBank/DDBJ databases">
        <title>The draft genome of Paenibacillus curdlanolyticus YK9.</title>
        <authorList>
            <consortium name="US DOE Joint Genome Institute (JGI-PGF)"/>
            <person name="Lucas S."/>
            <person name="Copeland A."/>
            <person name="Lapidus A."/>
            <person name="Cheng J.-F."/>
            <person name="Bruce D."/>
            <person name="Goodwin L."/>
            <person name="Pitluck S."/>
            <person name="Land M.L."/>
            <person name="Hauser L."/>
            <person name="Chang Y.-J."/>
            <person name="Jeffries C."/>
            <person name="Anderson I.J."/>
            <person name="Johnson E."/>
            <person name="Loganathan U."/>
            <person name="Mulhopadhyay B."/>
            <person name="Kyrpides N."/>
            <person name="Woyke T.J."/>
        </authorList>
    </citation>
    <scope>NUCLEOTIDE SEQUENCE [LARGE SCALE GENOMIC DNA]</scope>
    <source>
        <strain evidence="7 8">YK9</strain>
    </source>
</reference>
<dbReference type="RefSeq" id="WP_006039680.1">
    <property type="nucleotide sequence ID" value="NZ_AEDD01000010.1"/>
</dbReference>
<evidence type="ECO:0000313" key="8">
    <source>
        <dbReference type="Proteomes" id="UP000005387"/>
    </source>
</evidence>
<sequence>MDATTSSSHAYIANLIDKYGDMIYRLSLTYLRNRQDAQDVCQDVYIKLFRHMRSFNDDEHEKAWVIRVTINTCKDAIRSPWKRWFLPVSDDLYSITSNDQFDVVSFVLTLPRKYRLVIHLYYFEGYQGNEIAEILNLNEGTVRTQLKRAKELLKTKMLGGME</sequence>
<evidence type="ECO:0000256" key="4">
    <source>
        <dbReference type="ARBA" id="ARBA00023163"/>
    </source>
</evidence>
<dbReference type="SUPFAM" id="SSF88659">
    <property type="entry name" value="Sigma3 and sigma4 domains of RNA polymerase sigma factors"/>
    <property type="match status" value="1"/>
</dbReference>
<dbReference type="InterPro" id="IPR039425">
    <property type="entry name" value="RNA_pol_sigma-70-like"/>
</dbReference>
<dbReference type="SUPFAM" id="SSF88946">
    <property type="entry name" value="Sigma2 domain of RNA polymerase sigma factors"/>
    <property type="match status" value="1"/>
</dbReference>
<proteinExistence type="inferred from homology"/>
<evidence type="ECO:0000256" key="2">
    <source>
        <dbReference type="ARBA" id="ARBA00023015"/>
    </source>
</evidence>
<dbReference type="GO" id="GO:0016987">
    <property type="term" value="F:sigma factor activity"/>
    <property type="evidence" value="ECO:0007669"/>
    <property type="project" value="UniProtKB-KW"/>
</dbReference>
<dbReference type="PANTHER" id="PTHR43133">
    <property type="entry name" value="RNA POLYMERASE ECF-TYPE SIGMA FACTO"/>
    <property type="match status" value="1"/>
</dbReference>
<comment type="similarity">
    <text evidence="1">Belongs to the sigma-70 factor family. ECF subfamily.</text>
</comment>
<evidence type="ECO:0000259" key="5">
    <source>
        <dbReference type="Pfam" id="PF04542"/>
    </source>
</evidence>
<dbReference type="Gene3D" id="1.10.10.10">
    <property type="entry name" value="Winged helix-like DNA-binding domain superfamily/Winged helix DNA-binding domain"/>
    <property type="match status" value="1"/>
</dbReference>
<keyword evidence="3" id="KW-0731">Sigma factor</keyword>
<dbReference type="EMBL" id="AEDD01000010">
    <property type="protein sequence ID" value="EFM09645.1"/>
    <property type="molecule type" value="Genomic_DNA"/>
</dbReference>
<gene>
    <name evidence="7" type="ORF">PaecuDRAFT_3694</name>
</gene>
<evidence type="ECO:0000256" key="1">
    <source>
        <dbReference type="ARBA" id="ARBA00010641"/>
    </source>
</evidence>
<keyword evidence="8" id="KW-1185">Reference proteome</keyword>
<dbReference type="Gene3D" id="1.10.1740.10">
    <property type="match status" value="1"/>
</dbReference>
<organism evidence="7 8">
    <name type="scientific">Paenibacillus curdlanolyticus YK9</name>
    <dbReference type="NCBI Taxonomy" id="717606"/>
    <lineage>
        <taxon>Bacteria</taxon>
        <taxon>Bacillati</taxon>
        <taxon>Bacillota</taxon>
        <taxon>Bacilli</taxon>
        <taxon>Bacillales</taxon>
        <taxon>Paenibacillaceae</taxon>
        <taxon>Paenibacillus</taxon>
    </lineage>
</organism>
<dbReference type="InterPro" id="IPR013324">
    <property type="entry name" value="RNA_pol_sigma_r3/r4-like"/>
</dbReference>